<feature type="compositionally biased region" description="Polar residues" evidence="1">
    <location>
        <begin position="77"/>
        <end position="93"/>
    </location>
</feature>
<sequence length="151" mass="16459">MAPVRARIVLCLRCSRPAPFPRLHCVPLSRGACAGSPANPRLDVYTRLGHGPRPTAHARCAAAARKSSLSLAIQRPNLLNTQTRRPSALNQTSKKCRPAAHARARASERTMPSDSFASASMPPLGLPCAHHLRRPHPAESQYLIKVRFSPH</sequence>
<dbReference type="Proteomes" id="UP001222325">
    <property type="component" value="Unassembled WGS sequence"/>
</dbReference>
<name>A0AAD6XIM2_9AGAR</name>
<feature type="compositionally biased region" description="Basic residues" evidence="1">
    <location>
        <begin position="94"/>
        <end position="104"/>
    </location>
</feature>
<accession>A0AAD6XIM2</accession>
<feature type="region of interest" description="Disordered" evidence="1">
    <location>
        <begin position="76"/>
        <end position="118"/>
    </location>
</feature>
<dbReference type="AlphaFoldDB" id="A0AAD6XIM2"/>
<proteinExistence type="predicted"/>
<evidence type="ECO:0000256" key="1">
    <source>
        <dbReference type="SAM" id="MobiDB-lite"/>
    </source>
</evidence>
<evidence type="ECO:0000313" key="3">
    <source>
        <dbReference type="Proteomes" id="UP001222325"/>
    </source>
</evidence>
<organism evidence="2 3">
    <name type="scientific">Mycena belliarum</name>
    <dbReference type="NCBI Taxonomy" id="1033014"/>
    <lineage>
        <taxon>Eukaryota</taxon>
        <taxon>Fungi</taxon>
        <taxon>Dikarya</taxon>
        <taxon>Basidiomycota</taxon>
        <taxon>Agaricomycotina</taxon>
        <taxon>Agaricomycetes</taxon>
        <taxon>Agaricomycetidae</taxon>
        <taxon>Agaricales</taxon>
        <taxon>Marasmiineae</taxon>
        <taxon>Mycenaceae</taxon>
        <taxon>Mycena</taxon>
    </lineage>
</organism>
<reference evidence="2" key="1">
    <citation type="submission" date="2023-03" db="EMBL/GenBank/DDBJ databases">
        <title>Massive genome expansion in bonnet fungi (Mycena s.s.) driven by repeated elements and novel gene families across ecological guilds.</title>
        <authorList>
            <consortium name="Lawrence Berkeley National Laboratory"/>
            <person name="Harder C.B."/>
            <person name="Miyauchi S."/>
            <person name="Viragh M."/>
            <person name="Kuo A."/>
            <person name="Thoen E."/>
            <person name="Andreopoulos B."/>
            <person name="Lu D."/>
            <person name="Skrede I."/>
            <person name="Drula E."/>
            <person name="Henrissat B."/>
            <person name="Morin E."/>
            <person name="Kohler A."/>
            <person name="Barry K."/>
            <person name="LaButti K."/>
            <person name="Morin E."/>
            <person name="Salamov A."/>
            <person name="Lipzen A."/>
            <person name="Mereny Z."/>
            <person name="Hegedus B."/>
            <person name="Baldrian P."/>
            <person name="Stursova M."/>
            <person name="Weitz H."/>
            <person name="Taylor A."/>
            <person name="Grigoriev I.V."/>
            <person name="Nagy L.G."/>
            <person name="Martin F."/>
            <person name="Kauserud H."/>
        </authorList>
    </citation>
    <scope>NUCLEOTIDE SEQUENCE</scope>
    <source>
        <strain evidence="2">CBHHK173m</strain>
    </source>
</reference>
<dbReference type="EMBL" id="JARJCN010000115">
    <property type="protein sequence ID" value="KAJ7073404.1"/>
    <property type="molecule type" value="Genomic_DNA"/>
</dbReference>
<gene>
    <name evidence="2" type="ORF">B0H15DRAFT_62797</name>
</gene>
<comment type="caution">
    <text evidence="2">The sequence shown here is derived from an EMBL/GenBank/DDBJ whole genome shotgun (WGS) entry which is preliminary data.</text>
</comment>
<evidence type="ECO:0000313" key="2">
    <source>
        <dbReference type="EMBL" id="KAJ7073404.1"/>
    </source>
</evidence>
<keyword evidence="3" id="KW-1185">Reference proteome</keyword>
<protein>
    <submittedName>
        <fullName evidence="2">Uncharacterized protein</fullName>
    </submittedName>
</protein>